<sequence length="185" mass="20757">MSPLTQHDSTFDTSGHRQLDRPSVTPAGVSLCQHGSFVEVPGEHSPSVAVQPQHLNHAVVHRRSPYDPPSASWRWLAHHESCRWGKASGQAPLDWVERRHEHDMTDTLGSNATTKRRNGEELCYVSTLGHVHRLCPLGHGQDEYVRVRRRDGRKMKVIDGGQGVWDTIIDWTGGFMMSMLGTIPI</sequence>
<comment type="caution">
    <text evidence="2">The sequence shown here is derived from an EMBL/GenBank/DDBJ whole genome shotgun (WGS) entry which is preliminary data.</text>
</comment>
<feature type="region of interest" description="Disordered" evidence="1">
    <location>
        <begin position="1"/>
        <end position="26"/>
    </location>
</feature>
<name>A0ABR0JTQ8_9EURO</name>
<protein>
    <submittedName>
        <fullName evidence="2">Uncharacterized protein</fullName>
    </submittedName>
</protein>
<feature type="compositionally biased region" description="Polar residues" evidence="1">
    <location>
        <begin position="1"/>
        <end position="13"/>
    </location>
</feature>
<keyword evidence="3" id="KW-1185">Reference proteome</keyword>
<evidence type="ECO:0000313" key="3">
    <source>
        <dbReference type="Proteomes" id="UP001345013"/>
    </source>
</evidence>
<dbReference type="EMBL" id="JAVRRG010000346">
    <property type="protein sequence ID" value="KAK5072236.1"/>
    <property type="molecule type" value="Genomic_DNA"/>
</dbReference>
<gene>
    <name evidence="2" type="ORF">LTR24_010518</name>
</gene>
<proteinExistence type="predicted"/>
<dbReference type="Proteomes" id="UP001345013">
    <property type="component" value="Unassembled WGS sequence"/>
</dbReference>
<accession>A0ABR0JTQ8</accession>
<organism evidence="2 3">
    <name type="scientific">Lithohypha guttulata</name>
    <dbReference type="NCBI Taxonomy" id="1690604"/>
    <lineage>
        <taxon>Eukaryota</taxon>
        <taxon>Fungi</taxon>
        <taxon>Dikarya</taxon>
        <taxon>Ascomycota</taxon>
        <taxon>Pezizomycotina</taxon>
        <taxon>Eurotiomycetes</taxon>
        <taxon>Chaetothyriomycetidae</taxon>
        <taxon>Chaetothyriales</taxon>
        <taxon>Trichomeriaceae</taxon>
        <taxon>Lithohypha</taxon>
    </lineage>
</organism>
<evidence type="ECO:0000256" key="1">
    <source>
        <dbReference type="SAM" id="MobiDB-lite"/>
    </source>
</evidence>
<evidence type="ECO:0000313" key="2">
    <source>
        <dbReference type="EMBL" id="KAK5072236.1"/>
    </source>
</evidence>
<reference evidence="2 3" key="1">
    <citation type="submission" date="2023-08" db="EMBL/GenBank/DDBJ databases">
        <title>Black Yeasts Isolated from many extreme environments.</title>
        <authorList>
            <person name="Coleine C."/>
            <person name="Stajich J.E."/>
            <person name="Selbmann L."/>
        </authorList>
    </citation>
    <scope>NUCLEOTIDE SEQUENCE [LARGE SCALE GENOMIC DNA]</scope>
    <source>
        <strain evidence="2 3">CCFEE 5885</strain>
    </source>
</reference>